<dbReference type="Proteomes" id="UP000324924">
    <property type="component" value="Chromosome"/>
</dbReference>
<dbReference type="RefSeq" id="WP_148972420.1">
    <property type="nucleotide sequence ID" value="NZ_CP043314.1"/>
</dbReference>
<sequence length="164" mass="18867">MIFIKKATSFIKNLTKTIVNKINTKNLFYSTNSKQNIFTKLLLISSLVFILQGCEEEKHMNCPKGKLIGMTKTEFISKYGEGAIKHPLDNNTWFYVDLIYINSLFSKTAKGNWMSVRISNNKIVELRKGKLPKKMKMKEHKKETLVKKKIAEELFGYVGSASSY</sequence>
<protein>
    <submittedName>
        <fullName evidence="1">Uncharacterized protein</fullName>
    </submittedName>
</protein>
<dbReference type="KEGG" id="nabu:FZC36_02595"/>
<name>A0A5C0UHS2_9PROT</name>
<reference evidence="1 2" key="1">
    <citation type="submission" date="2019-08" db="EMBL/GenBank/DDBJ databases">
        <title>Highly reduced genomes of protist endosymbionts show evolutionary convergence.</title>
        <authorList>
            <person name="George E."/>
            <person name="Husnik F."/>
            <person name="Tashyreva D."/>
            <person name="Prokopchuk G."/>
            <person name="Horak A."/>
            <person name="Kwong W.K."/>
            <person name="Lukes J."/>
            <person name="Keeling P.J."/>
        </authorList>
    </citation>
    <scope>NUCLEOTIDE SEQUENCE [LARGE SCALE GENOMIC DNA]</scope>
    <source>
        <strain evidence="1">1604HC</strain>
    </source>
</reference>
<evidence type="ECO:0000313" key="2">
    <source>
        <dbReference type="Proteomes" id="UP000324924"/>
    </source>
</evidence>
<dbReference type="OrthoDB" id="8480419at2"/>
<dbReference type="AlphaFoldDB" id="A0A5C0UHS2"/>
<evidence type="ECO:0000313" key="1">
    <source>
        <dbReference type="EMBL" id="QEK39297.1"/>
    </source>
</evidence>
<proteinExistence type="predicted"/>
<keyword evidence="2" id="KW-1185">Reference proteome</keyword>
<dbReference type="EMBL" id="CP043314">
    <property type="protein sequence ID" value="QEK39297.1"/>
    <property type="molecule type" value="Genomic_DNA"/>
</dbReference>
<gene>
    <name evidence="1" type="ORF">FZC36_02595</name>
</gene>
<accession>A0A5C0UHS2</accession>
<organism evidence="1 2">
    <name type="scientific">Candidatus Nesciobacter abundans</name>
    <dbReference type="NCBI Taxonomy" id="2601668"/>
    <lineage>
        <taxon>Bacteria</taxon>
        <taxon>Pseudomonadati</taxon>
        <taxon>Pseudomonadota</taxon>
        <taxon>Alphaproteobacteria</taxon>
        <taxon>Holosporales</taxon>
        <taxon>Holosporaceae</taxon>
        <taxon>Candidatus Nesciobacter</taxon>
    </lineage>
</organism>